<dbReference type="KEGG" id="mgm:Mmc1_0557"/>
<dbReference type="InterPro" id="IPR009056">
    <property type="entry name" value="Cyt_c-like_dom"/>
</dbReference>
<dbReference type="PROSITE" id="PS51007">
    <property type="entry name" value="CYTC"/>
    <property type="match status" value="1"/>
</dbReference>
<evidence type="ECO:0000256" key="2">
    <source>
        <dbReference type="ARBA" id="ARBA00022723"/>
    </source>
</evidence>
<sequence precursor="true">MNRAGKSLGLSGLLLLMLLVGCAENPQPLSPELEAQRQSAMARGGRLYDNWFAEKQAGAPATSHRLYPTQGSYRGSITWRCSSCHGWDGYGRNGVFRSGPDYTFIKGIEDVDALSDAQVRQTLQQEHRFNALLLPQDEDDLIRFMREGQINMRRYIDPSNGRLRRGDAQQGAAHYQALCQSCHGERGMLSASAPLGLVAQRNPWRTLHRILNGSPGVSGKPFMRPYGEQVVADLLAYLASLPNQR</sequence>
<dbReference type="EMBL" id="CP000471">
    <property type="protein sequence ID" value="ABK43082.1"/>
    <property type="molecule type" value="Genomic_DNA"/>
</dbReference>
<dbReference type="PROSITE" id="PS51257">
    <property type="entry name" value="PROKAR_LIPOPROTEIN"/>
    <property type="match status" value="1"/>
</dbReference>
<keyword evidence="3 4" id="KW-0408">Iron</keyword>
<dbReference type="SUPFAM" id="SSF46626">
    <property type="entry name" value="Cytochrome c"/>
    <property type="match status" value="2"/>
</dbReference>
<keyword evidence="5" id="KW-0732">Signal</keyword>
<dbReference type="HOGENOM" id="CLU_074034_0_0_5"/>
<name>A0L539_MAGMM</name>
<dbReference type="GO" id="GO:0046872">
    <property type="term" value="F:metal ion binding"/>
    <property type="evidence" value="ECO:0007669"/>
    <property type="project" value="UniProtKB-KW"/>
</dbReference>
<evidence type="ECO:0000313" key="7">
    <source>
        <dbReference type="EMBL" id="ABK43082.1"/>
    </source>
</evidence>
<dbReference type="AlphaFoldDB" id="A0L539"/>
<reference evidence="7 8" key="2">
    <citation type="journal article" date="2012" name="Int. J. Syst. Evol. Microbiol.">
        <title>Magnetococcus marinus gen. nov., sp. nov., a marine, magnetotactic bacterium that represents a novel lineage (Magnetococcaceae fam. nov.; Magnetococcales ord. nov.) at the base of the Alphaproteobacteria.</title>
        <authorList>
            <person name="Bazylinski D.A."/>
            <person name="Williams T.J."/>
            <person name="Lefevre C.T."/>
            <person name="Berg R.J."/>
            <person name="Zhang C.L."/>
            <person name="Bowser S.S."/>
            <person name="Dean A.J."/>
            <person name="Beveridge T.J."/>
        </authorList>
    </citation>
    <scope>NUCLEOTIDE SEQUENCE [LARGE SCALE GENOMIC DNA]</scope>
    <source>
        <strain evidence="8">ATCC BAA-1437 / JCM 17883 / MC-1</strain>
    </source>
</reference>
<dbReference type="eggNOG" id="COG2010">
    <property type="taxonomic scope" value="Bacteria"/>
</dbReference>
<proteinExistence type="predicted"/>
<keyword evidence="2 4" id="KW-0479">Metal-binding</keyword>
<protein>
    <submittedName>
        <fullName evidence="7">Cytochrome c, class I</fullName>
    </submittedName>
</protein>
<feature type="signal peptide" evidence="5">
    <location>
        <begin position="1"/>
        <end position="23"/>
    </location>
</feature>
<organism evidence="7 8">
    <name type="scientific">Magnetococcus marinus (strain ATCC BAA-1437 / JCM 17883 / MC-1)</name>
    <dbReference type="NCBI Taxonomy" id="156889"/>
    <lineage>
        <taxon>Bacteria</taxon>
        <taxon>Pseudomonadati</taxon>
        <taxon>Pseudomonadota</taxon>
        <taxon>Magnetococcia</taxon>
        <taxon>Magnetococcales</taxon>
        <taxon>Magnetococcaceae</taxon>
        <taxon>Magnetococcus</taxon>
    </lineage>
</organism>
<dbReference type="Proteomes" id="UP000002586">
    <property type="component" value="Chromosome"/>
</dbReference>
<evidence type="ECO:0000256" key="4">
    <source>
        <dbReference type="PROSITE-ProRule" id="PRU00433"/>
    </source>
</evidence>
<dbReference type="OrthoDB" id="9811281at2"/>
<dbReference type="RefSeq" id="WP_011712249.1">
    <property type="nucleotide sequence ID" value="NC_008576.1"/>
</dbReference>
<reference evidence="8" key="1">
    <citation type="journal article" date="2009" name="Appl. Environ. Microbiol.">
        <title>Complete genome sequence of the chemolithoautotrophic marine magnetotactic coccus strain MC-1.</title>
        <authorList>
            <person name="Schubbe S."/>
            <person name="Williams T.J."/>
            <person name="Xie G."/>
            <person name="Kiss H.E."/>
            <person name="Brettin T.S."/>
            <person name="Martinez D."/>
            <person name="Ross C.A."/>
            <person name="Schuler D."/>
            <person name="Cox B.L."/>
            <person name="Nealson K.H."/>
            <person name="Bazylinski D.A."/>
        </authorList>
    </citation>
    <scope>NUCLEOTIDE SEQUENCE [LARGE SCALE GENOMIC DNA]</scope>
    <source>
        <strain evidence="8">ATCC BAA-1437 / JCM 17883 / MC-1</strain>
    </source>
</reference>
<evidence type="ECO:0000313" key="8">
    <source>
        <dbReference type="Proteomes" id="UP000002586"/>
    </source>
</evidence>
<dbReference type="GO" id="GO:0009055">
    <property type="term" value="F:electron transfer activity"/>
    <property type="evidence" value="ECO:0007669"/>
    <property type="project" value="InterPro"/>
</dbReference>
<feature type="chain" id="PRO_5002625914" evidence="5">
    <location>
        <begin position="24"/>
        <end position="245"/>
    </location>
</feature>
<accession>A0L539</accession>
<evidence type="ECO:0000259" key="6">
    <source>
        <dbReference type="PROSITE" id="PS51007"/>
    </source>
</evidence>
<evidence type="ECO:0000256" key="3">
    <source>
        <dbReference type="ARBA" id="ARBA00023004"/>
    </source>
</evidence>
<dbReference type="Gene3D" id="1.10.760.10">
    <property type="entry name" value="Cytochrome c-like domain"/>
    <property type="match status" value="1"/>
</dbReference>
<keyword evidence="1 4" id="KW-0349">Heme</keyword>
<evidence type="ECO:0000256" key="1">
    <source>
        <dbReference type="ARBA" id="ARBA00022617"/>
    </source>
</evidence>
<gene>
    <name evidence="7" type="ordered locus">Mmc1_0557</name>
</gene>
<dbReference type="Pfam" id="PF13442">
    <property type="entry name" value="Cytochrome_CBB3"/>
    <property type="match status" value="1"/>
</dbReference>
<evidence type="ECO:0000256" key="5">
    <source>
        <dbReference type="SAM" id="SignalP"/>
    </source>
</evidence>
<dbReference type="GO" id="GO:0020037">
    <property type="term" value="F:heme binding"/>
    <property type="evidence" value="ECO:0007669"/>
    <property type="project" value="InterPro"/>
</dbReference>
<dbReference type="STRING" id="156889.Mmc1_0557"/>
<keyword evidence="8" id="KW-1185">Reference proteome</keyword>
<feature type="domain" description="Cytochrome c" evidence="6">
    <location>
        <begin position="39"/>
        <end position="242"/>
    </location>
</feature>
<dbReference type="InterPro" id="IPR036909">
    <property type="entry name" value="Cyt_c-like_dom_sf"/>
</dbReference>